<dbReference type="GO" id="GO:0001666">
    <property type="term" value="P:response to hypoxia"/>
    <property type="evidence" value="ECO:0007669"/>
    <property type="project" value="TreeGrafter"/>
</dbReference>
<dbReference type="GO" id="GO:0004144">
    <property type="term" value="F:diacylglycerol O-acyltransferase activity"/>
    <property type="evidence" value="ECO:0007669"/>
    <property type="project" value="UniProtKB-EC"/>
</dbReference>
<dbReference type="STRING" id="114686.BM536_001285"/>
<comment type="caution">
    <text evidence="13">The sequence shown here is derived from an EMBL/GenBank/DDBJ whole genome shotgun (WGS) entry which is preliminary data.</text>
</comment>
<dbReference type="InterPro" id="IPR009721">
    <property type="entry name" value="O-acyltransferase_WSD1_C"/>
</dbReference>
<protein>
    <recommendedName>
        <fullName evidence="4">diacylglycerol O-acyltransferase</fullName>
        <ecNumber evidence="4">2.3.1.20</ecNumber>
    </recommendedName>
</protein>
<dbReference type="Pfam" id="PF06974">
    <property type="entry name" value="WS_DGAT_C"/>
    <property type="match status" value="1"/>
</dbReference>
<dbReference type="GO" id="GO:0019432">
    <property type="term" value="P:triglyceride biosynthetic process"/>
    <property type="evidence" value="ECO:0007669"/>
    <property type="project" value="UniProtKB-UniPathway"/>
</dbReference>
<dbReference type="EC" id="2.3.1.20" evidence="4"/>
<comment type="catalytic activity">
    <reaction evidence="10">
        <text>an acyl-CoA + a 1,2-diacyl-sn-glycerol = a triacyl-sn-glycerol + CoA</text>
        <dbReference type="Rhea" id="RHEA:10868"/>
        <dbReference type="ChEBI" id="CHEBI:17815"/>
        <dbReference type="ChEBI" id="CHEBI:57287"/>
        <dbReference type="ChEBI" id="CHEBI:58342"/>
        <dbReference type="ChEBI" id="CHEBI:64615"/>
        <dbReference type="EC" id="2.3.1.20"/>
    </reaction>
</comment>
<dbReference type="PANTHER" id="PTHR31650">
    <property type="entry name" value="O-ACYLTRANSFERASE (WSD1-LIKE) FAMILY PROTEIN"/>
    <property type="match status" value="1"/>
</dbReference>
<reference evidence="14" key="1">
    <citation type="submission" date="2016-11" db="EMBL/GenBank/DDBJ databases">
        <authorList>
            <person name="Schniete J.K."/>
            <person name="Salih T."/>
            <person name="Algora Gallardo L."/>
            <person name="Martinez Fernandez S."/>
            <person name="Herron P.R."/>
        </authorList>
    </citation>
    <scope>NUCLEOTIDE SEQUENCE [LARGE SCALE GENOMIC DNA]</scope>
    <source>
        <strain evidence="14">DSM 41896</strain>
    </source>
</reference>
<organism evidence="13 14">
    <name type="scientific">Streptomyces phaeoluteigriseus</name>
    <dbReference type="NCBI Taxonomy" id="114686"/>
    <lineage>
        <taxon>Bacteria</taxon>
        <taxon>Bacillati</taxon>
        <taxon>Actinomycetota</taxon>
        <taxon>Actinomycetes</taxon>
        <taxon>Kitasatosporales</taxon>
        <taxon>Streptomycetaceae</taxon>
        <taxon>Streptomyces</taxon>
        <taxon>Streptomyces aurantiacus group</taxon>
    </lineage>
</organism>
<dbReference type="Proteomes" id="UP000184286">
    <property type="component" value="Unassembled WGS sequence"/>
</dbReference>
<feature type="domain" description="O-acyltransferase WSD1-like N-terminal" evidence="11">
    <location>
        <begin position="74"/>
        <end position="177"/>
    </location>
</feature>
<proteinExistence type="inferred from homology"/>
<comment type="similarity">
    <text evidence="3">Belongs to the long-chain O-acyltransferase family.</text>
</comment>
<dbReference type="RefSeq" id="WP_094102379.1">
    <property type="nucleotide sequence ID" value="NZ_MPOH02000002.1"/>
</dbReference>
<dbReference type="Pfam" id="PF03007">
    <property type="entry name" value="WS_DGAT_cat"/>
    <property type="match status" value="1"/>
</dbReference>
<evidence type="ECO:0000259" key="11">
    <source>
        <dbReference type="Pfam" id="PF03007"/>
    </source>
</evidence>
<dbReference type="UniPathway" id="UPA00282"/>
<evidence type="ECO:0000313" key="14">
    <source>
        <dbReference type="Proteomes" id="UP000184286"/>
    </source>
</evidence>
<gene>
    <name evidence="13" type="ORF">BM536_001285</name>
</gene>
<feature type="domain" description="O-acyltransferase WSD1 C-terminal" evidence="12">
    <location>
        <begin position="266"/>
        <end position="388"/>
    </location>
</feature>
<evidence type="ECO:0000256" key="5">
    <source>
        <dbReference type="ARBA" id="ARBA00022516"/>
    </source>
</evidence>
<dbReference type="InterPro" id="IPR004255">
    <property type="entry name" value="O-acyltransferase_WSD1_N"/>
</dbReference>
<dbReference type="AlphaFoldDB" id="A0A1V6MZD1"/>
<dbReference type="OrthoDB" id="4671961at2"/>
<evidence type="ECO:0000256" key="7">
    <source>
        <dbReference type="ARBA" id="ARBA00022798"/>
    </source>
</evidence>
<evidence type="ECO:0000256" key="3">
    <source>
        <dbReference type="ARBA" id="ARBA00009587"/>
    </source>
</evidence>
<evidence type="ECO:0000259" key="12">
    <source>
        <dbReference type="Pfam" id="PF06974"/>
    </source>
</evidence>
<keyword evidence="6" id="KW-0808">Transferase</keyword>
<evidence type="ECO:0000256" key="8">
    <source>
        <dbReference type="ARBA" id="ARBA00023098"/>
    </source>
</evidence>
<keyword evidence="7" id="KW-0319">Glycerol metabolism</keyword>
<dbReference type="EMBL" id="MPOH02000002">
    <property type="protein sequence ID" value="OQD57745.1"/>
    <property type="molecule type" value="Genomic_DNA"/>
</dbReference>
<evidence type="ECO:0000256" key="9">
    <source>
        <dbReference type="ARBA" id="ARBA00023315"/>
    </source>
</evidence>
<dbReference type="GO" id="GO:0051701">
    <property type="term" value="P:biological process involved in interaction with host"/>
    <property type="evidence" value="ECO:0007669"/>
    <property type="project" value="TreeGrafter"/>
</dbReference>
<dbReference type="PANTHER" id="PTHR31650:SF1">
    <property type="entry name" value="WAX ESTER SYNTHASE_DIACYLGLYCEROL ACYLTRANSFERASE 4-RELATED"/>
    <property type="match status" value="1"/>
</dbReference>
<reference evidence="13 14" key="2">
    <citation type="submission" date="2017-02" db="EMBL/GenBank/DDBJ databases">
        <title>Draft genome sequence of Streptomyces phaeoluteigriseus type strain DSM41896.</title>
        <authorList>
            <person name="Salih T.S."/>
            <person name="Algora Gallardo L."/>
            <person name="Melo Santos T."/>
            <person name="Filgueira Martinez S."/>
            <person name="Herron P.R."/>
        </authorList>
    </citation>
    <scope>NUCLEOTIDE SEQUENCE [LARGE SCALE GENOMIC DNA]</scope>
    <source>
        <strain evidence="13 14">DSM 41896</strain>
    </source>
</reference>
<dbReference type="GO" id="GO:0005886">
    <property type="term" value="C:plasma membrane"/>
    <property type="evidence" value="ECO:0007669"/>
    <property type="project" value="TreeGrafter"/>
</dbReference>
<evidence type="ECO:0000256" key="1">
    <source>
        <dbReference type="ARBA" id="ARBA00004771"/>
    </source>
</evidence>
<comment type="pathway">
    <text evidence="2">Lipid metabolism.</text>
</comment>
<name>A0A1V6MZD1_9ACTN</name>
<keyword evidence="8" id="KW-0443">Lipid metabolism</keyword>
<sequence length="408" mass="43361">MHDHDDATTAGERWFDYAAAHPHSSMEIGGVAVVAGPAPSTVELHALIDLIRAAHPPLRDRARPRGANAGGSAEPADHLEEITLPAHSGEVALHAAIERVCAQPLTDVTWGMTLLHGHRDNEFALLLRAHHGLLDGMSLIGITLAALREPGLPPRRTPPKPSPSWTTGRVRALVRAVAGLALPAHAISLGPARVQAPTGPPRRLWVHTPLPRMKAIARAAGTSLNDVYLAALAGALRPGLSDRATGTVRAMVPLNTRRGHTSAALGNFHRGVPVALPCHLPTAAERLAATHLATANIRTGRRDPDADVLFETLPTRWHGRTLARALHPRRTTMVATHVPGPARPLELDGHSISALLPMMFLPAGHHLSVCLGEYAGTAHLALVADPSLPEFDELPTRWLAELGALEAT</sequence>
<keyword evidence="9" id="KW-0012">Acyltransferase</keyword>
<dbReference type="GO" id="GO:0071731">
    <property type="term" value="P:response to nitric oxide"/>
    <property type="evidence" value="ECO:0007669"/>
    <property type="project" value="TreeGrafter"/>
</dbReference>
<dbReference type="InterPro" id="IPR045034">
    <property type="entry name" value="O-acyltransferase_WSD1-like"/>
</dbReference>
<comment type="pathway">
    <text evidence="1">Glycerolipid metabolism; triacylglycerol biosynthesis.</text>
</comment>
<evidence type="ECO:0000313" key="13">
    <source>
        <dbReference type="EMBL" id="OQD57745.1"/>
    </source>
</evidence>
<evidence type="ECO:0000256" key="4">
    <source>
        <dbReference type="ARBA" id="ARBA00013244"/>
    </source>
</evidence>
<evidence type="ECO:0000256" key="10">
    <source>
        <dbReference type="ARBA" id="ARBA00048109"/>
    </source>
</evidence>
<dbReference type="GO" id="GO:0006071">
    <property type="term" value="P:glycerol metabolic process"/>
    <property type="evidence" value="ECO:0007669"/>
    <property type="project" value="UniProtKB-KW"/>
</dbReference>
<evidence type="ECO:0000256" key="2">
    <source>
        <dbReference type="ARBA" id="ARBA00005189"/>
    </source>
</evidence>
<accession>A0A1V6MZD1</accession>
<evidence type="ECO:0000256" key="6">
    <source>
        <dbReference type="ARBA" id="ARBA00022679"/>
    </source>
</evidence>
<keyword evidence="5" id="KW-0444">Lipid biosynthesis</keyword>